<dbReference type="AlphaFoldDB" id="A0A644YPT3"/>
<sequence>MGHDDNGIDEGCDSVGTAASRKSGLGVMVVSDTCGGYVAVLIYRCTTDETDESFTVFEKFVCLKAQISVRRQRSAAVGHGTQVTDASGNLHGVEIHQPALNDQRAAGLYFFFRHNRANQRKACAYNHYLIFFDHFGNGICLHFRFRVVHQIISPFATLSSETWYPIPGTTFRSIRRDAPSLFK</sequence>
<evidence type="ECO:0000313" key="1">
    <source>
        <dbReference type="EMBL" id="MPM30632.1"/>
    </source>
</evidence>
<accession>A0A644YPT3</accession>
<reference evidence="1" key="1">
    <citation type="submission" date="2019-08" db="EMBL/GenBank/DDBJ databases">
        <authorList>
            <person name="Kucharzyk K."/>
            <person name="Murdoch R.W."/>
            <person name="Higgins S."/>
            <person name="Loffler F."/>
        </authorList>
    </citation>
    <scope>NUCLEOTIDE SEQUENCE</scope>
</reference>
<proteinExistence type="predicted"/>
<organism evidence="1">
    <name type="scientific">bioreactor metagenome</name>
    <dbReference type="NCBI Taxonomy" id="1076179"/>
    <lineage>
        <taxon>unclassified sequences</taxon>
        <taxon>metagenomes</taxon>
        <taxon>ecological metagenomes</taxon>
    </lineage>
</organism>
<comment type="caution">
    <text evidence="1">The sequence shown here is derived from an EMBL/GenBank/DDBJ whole genome shotgun (WGS) entry which is preliminary data.</text>
</comment>
<dbReference type="EMBL" id="VSSQ01005842">
    <property type="protein sequence ID" value="MPM30632.1"/>
    <property type="molecule type" value="Genomic_DNA"/>
</dbReference>
<name>A0A644YPT3_9ZZZZ</name>
<gene>
    <name evidence="1" type="ORF">SDC9_77182</name>
</gene>
<protein>
    <submittedName>
        <fullName evidence="1">Uncharacterized protein</fullName>
    </submittedName>
</protein>